<evidence type="ECO:0000313" key="2">
    <source>
        <dbReference type="Proteomes" id="UP001629235"/>
    </source>
</evidence>
<dbReference type="Proteomes" id="UP001629235">
    <property type="component" value="Unassembled WGS sequence"/>
</dbReference>
<organism evidence="1 2">
    <name type="scientific">Paraburkholderia rhynchosiae</name>
    <dbReference type="NCBI Taxonomy" id="487049"/>
    <lineage>
        <taxon>Bacteria</taxon>
        <taxon>Pseudomonadati</taxon>
        <taxon>Pseudomonadota</taxon>
        <taxon>Betaproteobacteria</taxon>
        <taxon>Burkholderiales</taxon>
        <taxon>Burkholderiaceae</taxon>
        <taxon>Paraburkholderia</taxon>
    </lineage>
</organism>
<gene>
    <name evidence="1" type="ORF">PQR01_11275</name>
</gene>
<keyword evidence="2" id="KW-1185">Reference proteome</keyword>
<reference evidence="1 2" key="1">
    <citation type="journal article" date="2024" name="Chem. Sci.">
        <title>Discovery of megapolipeptins by genome mining of a Burkholderiales bacteria collection.</title>
        <authorList>
            <person name="Paulo B.S."/>
            <person name="Recchia M.J.J."/>
            <person name="Lee S."/>
            <person name="Fergusson C.H."/>
            <person name="Romanowski S.B."/>
            <person name="Hernandez A."/>
            <person name="Krull N."/>
            <person name="Liu D.Y."/>
            <person name="Cavanagh H."/>
            <person name="Bos A."/>
            <person name="Gray C.A."/>
            <person name="Murphy B.T."/>
            <person name="Linington R.G."/>
            <person name="Eustaquio A.S."/>
        </authorList>
    </citation>
    <scope>NUCLEOTIDE SEQUENCE [LARGE SCALE GENOMIC DNA]</scope>
    <source>
        <strain evidence="1 2">RL18-126-BIB-B</strain>
    </source>
</reference>
<protein>
    <submittedName>
        <fullName evidence="1">Phage terminase small subunit P27 family</fullName>
    </submittedName>
</protein>
<comment type="caution">
    <text evidence="1">The sequence shown here is derived from an EMBL/GenBank/DDBJ whole genome shotgun (WGS) entry which is preliminary data.</text>
</comment>
<evidence type="ECO:0000313" key="1">
    <source>
        <dbReference type="EMBL" id="MFM0104038.1"/>
    </source>
</evidence>
<accession>A0ACC7NBH8</accession>
<dbReference type="EMBL" id="JAQQDW010000017">
    <property type="protein sequence ID" value="MFM0104038.1"/>
    <property type="molecule type" value="Genomic_DNA"/>
</dbReference>
<proteinExistence type="predicted"/>
<name>A0ACC7NBH8_9BURK</name>
<sequence length="182" mass="19859">MSKRSLAHMGQRGPQPAPAALKLIRGNPGKRPINLSDGVNPEVAIPDVPRHLNKEARKEWKRVSAELEQLGLISRLDRAALALYCQAWGRLVELETAFQKRQDLLAAEGKTASEAFVDVAPSGYRQQAVEVSLINSLQDQVHKFLQSFGLSPASRSRVTASTNQLALPGLEPASSGWGRFAK</sequence>